<dbReference type="RefSeq" id="WP_207444960.1">
    <property type="nucleotide sequence ID" value="NZ_JACTNF010000001.1"/>
</dbReference>
<dbReference type="Proteomes" id="UP001518990">
    <property type="component" value="Unassembled WGS sequence"/>
</dbReference>
<evidence type="ECO:0000313" key="4">
    <source>
        <dbReference type="Proteomes" id="UP001518990"/>
    </source>
</evidence>
<name>A0ABS3K7A8_9PROT</name>
<dbReference type="Pfam" id="PF13362">
    <property type="entry name" value="Toprim_3"/>
    <property type="match status" value="1"/>
</dbReference>
<dbReference type="EMBL" id="JACTNF010000001">
    <property type="protein sequence ID" value="MBO1073360.1"/>
    <property type="molecule type" value="Genomic_DNA"/>
</dbReference>
<dbReference type="Pfam" id="PF23639">
    <property type="entry name" value="DUF7146"/>
    <property type="match status" value="1"/>
</dbReference>
<protein>
    <submittedName>
        <fullName evidence="3">Toprim domain-containing protein</fullName>
    </submittedName>
</protein>
<keyword evidence="4" id="KW-1185">Reference proteome</keyword>
<accession>A0ABS3K7A8</accession>
<gene>
    <name evidence="3" type="ORF">IAI60_01910</name>
</gene>
<feature type="domain" description="Toprim" evidence="1">
    <location>
        <begin position="88"/>
        <end position="176"/>
    </location>
</feature>
<evidence type="ECO:0000313" key="3">
    <source>
        <dbReference type="EMBL" id="MBO1073360.1"/>
    </source>
</evidence>
<reference evidence="3 4" key="1">
    <citation type="submission" date="2020-09" db="EMBL/GenBank/DDBJ databases">
        <title>Roseomonas.</title>
        <authorList>
            <person name="Zhu W."/>
        </authorList>
    </citation>
    <scope>NUCLEOTIDE SEQUENCE [LARGE SCALE GENOMIC DNA]</scope>
    <source>
        <strain evidence="3 4">1311</strain>
    </source>
</reference>
<proteinExistence type="predicted"/>
<sequence length="179" mass="18681">MEIYLAWRGLSLPSDAPLRFHLACPRGAERLPAMLALMTDPLTGEPCGVHRTFLAPNGQGKAPGQAKMMAGRAGVVRLVPDAEVTMGLGLAEGIETSLAIMQRAGWRPVWAATSAGAIRTFPVLAGIEELTIFADADDKGAGVAAALACAECWSELARRVTVLEPPIGADFDSATGRAA</sequence>
<organism evidence="3 4">
    <name type="scientific">Roseomonas marmotae</name>
    <dbReference type="NCBI Taxonomy" id="2768161"/>
    <lineage>
        <taxon>Bacteria</taxon>
        <taxon>Pseudomonadati</taxon>
        <taxon>Pseudomonadota</taxon>
        <taxon>Alphaproteobacteria</taxon>
        <taxon>Acetobacterales</taxon>
        <taxon>Roseomonadaceae</taxon>
        <taxon>Roseomonas</taxon>
    </lineage>
</organism>
<dbReference type="InterPro" id="IPR055570">
    <property type="entry name" value="DUF7146"/>
</dbReference>
<dbReference type="InterPro" id="IPR006171">
    <property type="entry name" value="TOPRIM_dom"/>
</dbReference>
<evidence type="ECO:0000259" key="2">
    <source>
        <dbReference type="Pfam" id="PF23639"/>
    </source>
</evidence>
<feature type="domain" description="DUF7146" evidence="2">
    <location>
        <begin position="2"/>
        <end position="73"/>
    </location>
</feature>
<comment type="caution">
    <text evidence="3">The sequence shown here is derived from an EMBL/GenBank/DDBJ whole genome shotgun (WGS) entry which is preliminary data.</text>
</comment>
<evidence type="ECO:0000259" key="1">
    <source>
        <dbReference type="Pfam" id="PF13362"/>
    </source>
</evidence>